<feature type="region of interest" description="Disordered" evidence="1">
    <location>
        <begin position="264"/>
        <end position="284"/>
    </location>
</feature>
<protein>
    <submittedName>
        <fullName evidence="3">C2 domain-containing protein 3</fullName>
    </submittedName>
</protein>
<dbReference type="EMBL" id="HBUF01553813">
    <property type="protein sequence ID" value="CAG6759810.1"/>
    <property type="molecule type" value="Transcribed_RNA"/>
</dbReference>
<evidence type="ECO:0000256" key="1">
    <source>
        <dbReference type="SAM" id="MobiDB-lite"/>
    </source>
</evidence>
<proteinExistence type="predicted"/>
<dbReference type="GO" id="GO:0005815">
    <property type="term" value="C:microtubule organizing center"/>
    <property type="evidence" value="ECO:0007669"/>
    <property type="project" value="TreeGrafter"/>
</dbReference>
<dbReference type="Pfam" id="PF25339">
    <property type="entry name" value="C2_C2CD3_N"/>
    <property type="match status" value="1"/>
</dbReference>
<dbReference type="InterPro" id="IPR057537">
    <property type="entry name" value="C2_C2CD3_N"/>
</dbReference>
<reference evidence="3" key="1">
    <citation type="submission" date="2021-05" db="EMBL/GenBank/DDBJ databases">
        <authorList>
            <person name="Alioto T."/>
            <person name="Alioto T."/>
            <person name="Gomez Garrido J."/>
        </authorList>
    </citation>
    <scope>NUCLEOTIDE SEQUENCE</scope>
</reference>
<dbReference type="AlphaFoldDB" id="A0A8D9EQ09"/>
<dbReference type="EMBL" id="HBUF01553810">
    <property type="protein sequence ID" value="CAG6759801.1"/>
    <property type="molecule type" value="Transcribed_RNA"/>
</dbReference>
<dbReference type="EMBL" id="HBUF01553814">
    <property type="protein sequence ID" value="CAG6759812.1"/>
    <property type="molecule type" value="Transcribed_RNA"/>
</dbReference>
<dbReference type="PANTHER" id="PTHR21254">
    <property type="entry name" value="C2 DOMAIN-CONTAINING PROTEIN 3"/>
    <property type="match status" value="1"/>
</dbReference>
<sequence length="400" mass="45356">MERSLPPLVEGEVQSTLVITIDEILWTNTHSTSINQRDNYQVSFAWWGEDATPCNFYPVDIKHGMIESAHIEKSRLIFHVRTSPSLFLAYLKSTSPLVLTVSLTSNGYVFGTTIIEDCSTILNISKYYPIVNNCVFIGDLKVHFEHFPNEILTYQDLKLNHQLVHRVPNALKVGAGPNPKEHDVLEEAVLRGQSLRTAMLMSSLEFETEPRNLQPATEHGTRDPLVRKLLENPRAPDSLLQKYLLGEDLTDLETESTEQLAQTELKRPQTVPQTQPSNEHSQESPITLILPPSVNSHFTTLSLTLQSVHFTRAGLRKISRGESVVLPPRFNYYADLTCNVRRKQDVQLVRDQTSRVSSKNIVDQNVIFNSTYLFSLPRTNETSGRITRYGSGKHYMIPCL</sequence>
<evidence type="ECO:0000259" key="2">
    <source>
        <dbReference type="Pfam" id="PF25339"/>
    </source>
</evidence>
<feature type="domain" description="C2CD3 N-terminal C2" evidence="2">
    <location>
        <begin position="3"/>
        <end position="145"/>
    </location>
</feature>
<dbReference type="EMBL" id="HBUF01553812">
    <property type="protein sequence ID" value="CAG6759807.1"/>
    <property type="molecule type" value="Transcribed_RNA"/>
</dbReference>
<accession>A0A8D9EQ09</accession>
<dbReference type="PANTHER" id="PTHR21254:SF1">
    <property type="entry name" value="C2 DOMAIN-CONTAINING PROTEIN 3"/>
    <property type="match status" value="1"/>
</dbReference>
<organism evidence="3">
    <name type="scientific">Cacopsylla melanoneura</name>
    <dbReference type="NCBI Taxonomy" id="428564"/>
    <lineage>
        <taxon>Eukaryota</taxon>
        <taxon>Metazoa</taxon>
        <taxon>Ecdysozoa</taxon>
        <taxon>Arthropoda</taxon>
        <taxon>Hexapoda</taxon>
        <taxon>Insecta</taxon>
        <taxon>Pterygota</taxon>
        <taxon>Neoptera</taxon>
        <taxon>Paraneoptera</taxon>
        <taxon>Hemiptera</taxon>
        <taxon>Sternorrhyncha</taxon>
        <taxon>Psylloidea</taxon>
        <taxon>Psyllidae</taxon>
        <taxon>Psyllinae</taxon>
        <taxon>Cacopsylla</taxon>
    </lineage>
</organism>
<evidence type="ECO:0000313" key="3">
    <source>
        <dbReference type="EMBL" id="CAG6759810.1"/>
    </source>
</evidence>
<dbReference type="GO" id="GO:0060271">
    <property type="term" value="P:cilium assembly"/>
    <property type="evidence" value="ECO:0007669"/>
    <property type="project" value="TreeGrafter"/>
</dbReference>
<name>A0A8D9EQ09_9HEMI</name>
<feature type="compositionally biased region" description="Polar residues" evidence="1">
    <location>
        <begin position="270"/>
        <end position="284"/>
    </location>
</feature>